<gene>
    <name evidence="1" type="ORF">CLIB1444_03S11298</name>
</gene>
<keyword evidence="2" id="KW-1185">Reference proteome</keyword>
<protein>
    <submittedName>
        <fullName evidence="1">DNA repair protein Rad2p</fullName>
    </submittedName>
</protein>
<comment type="caution">
    <text evidence="1">The sequence shown here is derived from an EMBL/GenBank/DDBJ whole genome shotgun (WGS) entry which is preliminary data.</text>
</comment>
<dbReference type="EMBL" id="CALSDN010000003">
    <property type="protein sequence ID" value="CAH6720411.1"/>
    <property type="molecule type" value="Genomic_DNA"/>
</dbReference>
<reference evidence="1" key="1">
    <citation type="submission" date="2022-06" db="EMBL/GenBank/DDBJ databases">
        <authorList>
            <person name="Legras J.-L."/>
            <person name="Devillers H."/>
            <person name="Grondin C."/>
        </authorList>
    </citation>
    <scope>NUCLEOTIDE SEQUENCE</scope>
    <source>
        <strain evidence="1">CLIB 1444</strain>
    </source>
</reference>
<accession>A0ACA9Y705</accession>
<evidence type="ECO:0000313" key="1">
    <source>
        <dbReference type="EMBL" id="CAH6720411.1"/>
    </source>
</evidence>
<proteinExistence type="predicted"/>
<organism evidence="1 2">
    <name type="scientific">[Candida] jaroonii</name>
    <dbReference type="NCBI Taxonomy" id="467808"/>
    <lineage>
        <taxon>Eukaryota</taxon>
        <taxon>Fungi</taxon>
        <taxon>Dikarya</taxon>
        <taxon>Ascomycota</taxon>
        <taxon>Saccharomycotina</taxon>
        <taxon>Pichiomycetes</taxon>
        <taxon>Debaryomycetaceae</taxon>
        <taxon>Yamadazyma</taxon>
    </lineage>
</organism>
<evidence type="ECO:0000313" key="2">
    <source>
        <dbReference type="Proteomes" id="UP001152531"/>
    </source>
</evidence>
<name>A0ACA9Y705_9ASCO</name>
<dbReference type="Proteomes" id="UP001152531">
    <property type="component" value="Unassembled WGS sequence"/>
</dbReference>
<sequence length="1039" mass="118735">MGVNSLWDILGPTARTVRLEALTRRKLAVDASIWIYQFLKAVRDSEGNTLHQSHIVGFFRRICKLLYFGILPIFVFDGGAPALKRETIQKRRERREGKRESAIETAHRLLAIHVQRQSKKRTITNDDEVTYLDDLSMTHPQHVAAAPRAKRFIAKDEYHLPDLKKIKVRDTDERLMPEEEFNELAGESFDVVDGININEVDPKSEEFSKLPMPTQYMILSHLRLKSRLRLGYTKEQLQQIFDDSMDFSKFQIQQVQRRNFFTQRLMDVSGMGDDGNATRRIAGEKDRKYTLMRTNDGWALSLGEGSENRPIEIEDQKDGLYDNVELSTQIKDTRTPPKKSTLKVFAKPVKKQTQKQDLKKYASQPVAPQQPMKLEELSDSDDDFEDIPLVDEAPHSEVKVEMEEDPEQQEVEKALVASIYDQYKDEQPQDEGFSQGDLQKAIEESKKDLFKMEDQIKESDMQESTTDLDFTSSVLFGPPVSEASAPASSNTVEVRDLPSKVTESTSILGKKEYNSPVKIPKEFHPVIPQVTTVTIDELPDDKSKETDIKEIEAIIDSEDEKAEKKRKNKMPDWFNDKLDQQAYSYKVADLPSREEIAQEDEEAGLISWNDAKHMLDQQEEVEDDSEEVEITKVTFPKNENEVVDLVEDTDTTKAEADKKSELEREPDNSGAIEATEPKSSIHRSTEEESITENLIPEEASLSNKNKTHKPKQDFLDYEFIEDDDKAINQQLASEYQDHEDLKNQIKISSEIPLNSNTSVTDEQLLQERLQKQKRDAEEVTETMINDVQELLRRFGIPFITAPMEAEAQCAELLKLGLVDGIITDDSDCFLFGGDRIYKNMFNQKQYVECYMNSELQRNLGLDQHKLIELGLLLGSDYTEGIKGIGPVLAMEILAEFGNLVNFKKWFDNAAVGQIDSSTTLKKNLATRVKTGKLFLPPSFPDPIIFDAYTTPEVDSSKDPIKWGIPDLDQIRSFLMYNVGWSQARVDEVMVPLIRDMNKKAREGTQSTINEFFPVGHTQLRKDLKIGKRLKAAANKMNKQ</sequence>